<accession>A0A1J5S3Q3</accession>
<dbReference type="AlphaFoldDB" id="A0A1J5S3Q3"/>
<dbReference type="InterPro" id="IPR036075">
    <property type="entry name" value="ARMT-1-like_metal-bd_sf"/>
</dbReference>
<dbReference type="InterPro" id="IPR014444">
    <property type="entry name" value="PH1575-like"/>
</dbReference>
<dbReference type="PIRSF" id="PIRSF006593">
    <property type="entry name" value="UCP006593"/>
    <property type="match status" value="1"/>
</dbReference>
<dbReference type="EMBL" id="MLJW01000113">
    <property type="protein sequence ID" value="OIQ98868.1"/>
    <property type="molecule type" value="Genomic_DNA"/>
</dbReference>
<sequence length="296" mass="31989">MIVAPLECLPCLCRMAVDQVEISKCPVAARRAAVESSLYMLAMVEPETPTGVLATEIYRSVAERTGDADPCRCLKARLKEAAWNVMSLLRARVDGSLDPLAAALQVSIAGNALGQARSLRGIAKSVRHAWKLATTDGTFGEELEELRRAAAAAKSVLFIADNAGEIIWDTLLIERLAPAAITVLVRREAFWQDALIADAIDAGLGSRCALAEHTRYTVVHTACMADRSLADWIGGFDLVVAKGPENLTYLEGLGRDERHFSLLVPQCDRLANPLGVSPGEPAFFQLSRIVLEPAVR</sequence>
<dbReference type="Gene3D" id="1.10.285.20">
    <property type="entry name" value="Uncharacterised protein PF01937, DUF89, domain 2"/>
    <property type="match status" value="1"/>
</dbReference>
<evidence type="ECO:0000259" key="1">
    <source>
        <dbReference type="Pfam" id="PF01937"/>
    </source>
</evidence>
<dbReference type="SUPFAM" id="SSF111321">
    <property type="entry name" value="AF1104-like"/>
    <property type="match status" value="1"/>
</dbReference>
<name>A0A1J5S3Q3_9ZZZZ</name>
<proteinExistence type="predicted"/>
<comment type="caution">
    <text evidence="2">The sequence shown here is derived from an EMBL/GenBank/DDBJ whole genome shotgun (WGS) entry which is preliminary data.</text>
</comment>
<dbReference type="Pfam" id="PF01937">
    <property type="entry name" value="ARMT1-like_dom"/>
    <property type="match status" value="1"/>
</dbReference>
<feature type="domain" description="Damage-control phosphatase ARMT1-like metal-binding" evidence="1">
    <location>
        <begin position="7"/>
        <end position="279"/>
    </location>
</feature>
<gene>
    <name evidence="2" type="ORF">GALL_191100</name>
</gene>
<organism evidence="2">
    <name type="scientific">mine drainage metagenome</name>
    <dbReference type="NCBI Taxonomy" id="410659"/>
    <lineage>
        <taxon>unclassified sequences</taxon>
        <taxon>metagenomes</taxon>
        <taxon>ecological metagenomes</taxon>
    </lineage>
</organism>
<evidence type="ECO:0000313" key="2">
    <source>
        <dbReference type="EMBL" id="OIQ98868.1"/>
    </source>
</evidence>
<protein>
    <recommendedName>
        <fullName evidence="1">Damage-control phosphatase ARMT1-like metal-binding domain-containing protein</fullName>
    </recommendedName>
</protein>
<dbReference type="InterPro" id="IPR002791">
    <property type="entry name" value="ARMT1-like_metal-bd"/>
</dbReference>
<dbReference type="Gene3D" id="3.40.50.10880">
    <property type="entry name" value="Uncharacterised protein PF01937, DUF89, domain 3"/>
    <property type="match status" value="1"/>
</dbReference>
<reference evidence="2" key="1">
    <citation type="submission" date="2016-10" db="EMBL/GenBank/DDBJ databases">
        <title>Sequence of Gallionella enrichment culture.</title>
        <authorList>
            <person name="Poehlein A."/>
            <person name="Muehling M."/>
            <person name="Daniel R."/>
        </authorList>
    </citation>
    <scope>NUCLEOTIDE SEQUENCE</scope>
</reference>